<dbReference type="Proteomes" id="UP000078284">
    <property type="component" value="Chromosome 5"/>
</dbReference>
<dbReference type="AlphaFoldDB" id="A0A178U9V5"/>
<protein>
    <recommendedName>
        <fullName evidence="1">MULE transposase domain-containing protein</fullName>
    </recommendedName>
</protein>
<evidence type="ECO:0000313" key="2">
    <source>
        <dbReference type="EMBL" id="OAO90728.1"/>
    </source>
</evidence>
<dbReference type="Pfam" id="PF10551">
    <property type="entry name" value="MULE"/>
    <property type="match status" value="1"/>
</dbReference>
<feature type="domain" description="MULE transposase" evidence="1">
    <location>
        <begin position="337"/>
        <end position="431"/>
    </location>
</feature>
<evidence type="ECO:0000313" key="3">
    <source>
        <dbReference type="Proteomes" id="UP000078284"/>
    </source>
</evidence>
<gene>
    <name evidence="2" type="ordered locus">AXX17_At5g31900</name>
</gene>
<dbReference type="EMBL" id="LUHQ01000005">
    <property type="protein sequence ID" value="OAO90728.1"/>
    <property type="molecule type" value="Genomic_DNA"/>
</dbReference>
<accession>A0A178U9V5</accession>
<proteinExistence type="predicted"/>
<name>A0A178U9V5_ARATH</name>
<comment type="caution">
    <text evidence="2">The sequence shown here is derived from an EMBL/GenBank/DDBJ whole genome shotgun (WGS) entry which is preliminary data.</text>
</comment>
<organism evidence="2 3">
    <name type="scientific">Arabidopsis thaliana</name>
    <name type="common">Mouse-ear cress</name>
    <dbReference type="NCBI Taxonomy" id="3702"/>
    <lineage>
        <taxon>Eukaryota</taxon>
        <taxon>Viridiplantae</taxon>
        <taxon>Streptophyta</taxon>
        <taxon>Embryophyta</taxon>
        <taxon>Tracheophyta</taxon>
        <taxon>Spermatophyta</taxon>
        <taxon>Magnoliopsida</taxon>
        <taxon>eudicotyledons</taxon>
        <taxon>Gunneridae</taxon>
        <taxon>Pentapetalae</taxon>
        <taxon>rosids</taxon>
        <taxon>malvids</taxon>
        <taxon>Brassicales</taxon>
        <taxon>Brassicaceae</taxon>
        <taxon>Camelineae</taxon>
        <taxon>Arabidopsis</taxon>
    </lineage>
</organism>
<dbReference type="PANTHER" id="PTHR31973">
    <property type="entry name" value="POLYPROTEIN, PUTATIVE-RELATED"/>
    <property type="match status" value="1"/>
</dbReference>
<dbReference type="PANTHER" id="PTHR31973:SF195">
    <property type="entry name" value="MUDR FAMILY TRANSPOSASE"/>
    <property type="match status" value="1"/>
</dbReference>
<dbReference type="InterPro" id="IPR018289">
    <property type="entry name" value="MULE_transposase_dom"/>
</dbReference>
<evidence type="ECO:0000259" key="1">
    <source>
        <dbReference type="Pfam" id="PF10551"/>
    </source>
</evidence>
<reference evidence="3" key="1">
    <citation type="journal article" date="2016" name="Proc. Natl. Acad. Sci. U.S.A.">
        <title>Chromosome-level assembly of Arabidopsis thaliana Ler reveals the extent of translocation and inversion polymorphisms.</title>
        <authorList>
            <person name="Zapata L."/>
            <person name="Ding J."/>
            <person name="Willing E.M."/>
            <person name="Hartwig B."/>
            <person name="Bezdan D."/>
            <person name="Jiao W.B."/>
            <person name="Patel V."/>
            <person name="Velikkakam James G."/>
            <person name="Koornneef M."/>
            <person name="Ossowski S."/>
            <person name="Schneeberger K."/>
        </authorList>
    </citation>
    <scope>NUCLEOTIDE SEQUENCE [LARGE SCALE GENOMIC DNA]</scope>
    <source>
        <strain evidence="3">cv. Landsberg erecta</strain>
    </source>
</reference>
<sequence>MLELYSVCSLWKLTNNMTWEFELDIELGASLVLIDEHITYHALVDILVEDFQIDSSTNSLKLSYKLVSTSTTIQSHPHYIRNDRQLATFMHKFSQSGGLLQLCLTVEQICVTVEQAETTSNPFVSHFVPTAQAETTSNPFASHSASTTQPRLTSRIIEACVSETSSILDQQYSSSAFSTGLSDADSLFIGKFFKDKDEMVFTLQMFAVKHSFEFHTVKSDLTSHRQASARTFGRLISNHFEGGKLPLRPKQLIEIFRNDHGVGINYSKAWRVQEHAAELARGLPDDSFEVLPRWFHRVQVTNLASITFFKKDFANKFKYAFLAFGASIRGYKLMRKVISIDGAHLTSKFKGTLLGASAQDGNFNLYPIAFAIVDSENDASWDLFLKCLLNIIPDENDLVFVSDRAASIASGLSGNYPLAHHGLCTFHLQKNLETHFRGSSLIPVYYAASRVYTKT</sequence>